<dbReference type="SUPFAM" id="SSF55811">
    <property type="entry name" value="Nudix"/>
    <property type="match status" value="1"/>
</dbReference>
<dbReference type="Proteomes" id="UP000534870">
    <property type="component" value="Unassembled WGS sequence"/>
</dbReference>
<organism evidence="4 6">
    <name type="scientific">Nguyenibacter vanlangensis</name>
    <dbReference type="NCBI Taxonomy" id="1216886"/>
    <lineage>
        <taxon>Bacteria</taxon>
        <taxon>Pseudomonadati</taxon>
        <taxon>Pseudomonadota</taxon>
        <taxon>Alphaproteobacteria</taxon>
        <taxon>Acetobacterales</taxon>
        <taxon>Acetobacteraceae</taxon>
        <taxon>Nguyenibacter</taxon>
    </lineage>
</organism>
<evidence type="ECO:0000256" key="2">
    <source>
        <dbReference type="ARBA" id="ARBA00022801"/>
    </source>
</evidence>
<dbReference type="GO" id="GO:0016787">
    <property type="term" value="F:hydrolase activity"/>
    <property type="evidence" value="ECO:0007669"/>
    <property type="project" value="UniProtKB-KW"/>
</dbReference>
<dbReference type="EMBL" id="JABXXP010000367">
    <property type="protein sequence ID" value="NVN12207.1"/>
    <property type="molecule type" value="Genomic_DNA"/>
</dbReference>
<dbReference type="EC" id="3.6.-.-" evidence="5"/>
<dbReference type="InterPro" id="IPR059176">
    <property type="entry name" value="UDP-X_N"/>
</dbReference>
<protein>
    <submittedName>
        <fullName evidence="4">NUDIX hydrolase</fullName>
        <ecNumber evidence="5">3.6.-.-</ecNumber>
    </submittedName>
</protein>
<evidence type="ECO:0000256" key="1">
    <source>
        <dbReference type="ARBA" id="ARBA00001946"/>
    </source>
</evidence>
<proteinExistence type="predicted"/>
<dbReference type="Gene3D" id="6.10.250.1120">
    <property type="match status" value="1"/>
</dbReference>
<evidence type="ECO:0000313" key="6">
    <source>
        <dbReference type="Proteomes" id="UP000534870"/>
    </source>
</evidence>
<evidence type="ECO:0000259" key="3">
    <source>
        <dbReference type="PROSITE" id="PS51462"/>
    </source>
</evidence>
<feature type="domain" description="Nudix hydrolase" evidence="3">
    <location>
        <begin position="71"/>
        <end position="199"/>
    </location>
</feature>
<dbReference type="InterPro" id="IPR015797">
    <property type="entry name" value="NUDIX_hydrolase-like_dom_sf"/>
</dbReference>
<dbReference type="PROSITE" id="PS51462">
    <property type="entry name" value="NUDIX"/>
    <property type="match status" value="1"/>
</dbReference>
<evidence type="ECO:0000313" key="5">
    <source>
        <dbReference type="EMBL" id="XAE43663.1"/>
    </source>
</evidence>
<dbReference type="AlphaFoldDB" id="A0A7Y7IXY5"/>
<comment type="cofactor">
    <cofactor evidence="1">
        <name>Mg(2+)</name>
        <dbReference type="ChEBI" id="CHEBI:18420"/>
    </cofactor>
</comment>
<dbReference type="RefSeq" id="WP_176640827.1">
    <property type="nucleotide sequence ID" value="NZ_CP152276.1"/>
</dbReference>
<dbReference type="Gene3D" id="3.90.79.10">
    <property type="entry name" value="Nucleoside Triphosphate Pyrophosphohydrolase"/>
    <property type="match status" value="1"/>
</dbReference>
<dbReference type="EMBL" id="CP152276">
    <property type="protein sequence ID" value="XAE43663.1"/>
    <property type="molecule type" value="Genomic_DNA"/>
</dbReference>
<dbReference type="InterPro" id="IPR000086">
    <property type="entry name" value="NUDIX_hydrolase_dom"/>
</dbReference>
<gene>
    <name evidence="5" type="ORF">AAC691_04240</name>
    <name evidence="4" type="ORF">HUK84_13940</name>
</gene>
<sequence length="213" mass="23416">MSNGDVEPDWLVWGREIQAIAQTGLAFTRDPYDRERYEMLRALAARVMAAHTGAPVRRIEDLFAAQEGYATPKVDVRAAVFDGAGRLLMVRETLDGGRWTLPGGWADVNVTPAESAVKEVREESGYVARVRKLAALWDRTRQGHPATPFSCAKLFYVCDLAGGAPATSIETSGVGWFARDAVPADLSLGRVLPRQVARMFAHYHDPALPTDFE</sequence>
<dbReference type="Pfam" id="PF12535">
    <property type="entry name" value="Nudix_N"/>
    <property type="match status" value="1"/>
</dbReference>
<dbReference type="Pfam" id="PF00293">
    <property type="entry name" value="NUDIX"/>
    <property type="match status" value="1"/>
</dbReference>
<dbReference type="Proteomes" id="UP001449795">
    <property type="component" value="Chromosome"/>
</dbReference>
<dbReference type="PANTHER" id="PTHR43046:SF16">
    <property type="entry name" value="ADP-RIBOSE PYROPHOSPHATASE YJHB-RELATED"/>
    <property type="match status" value="1"/>
</dbReference>
<name>A0A7Y7IXY5_9PROT</name>
<evidence type="ECO:0000313" key="4">
    <source>
        <dbReference type="EMBL" id="NVN12207.1"/>
    </source>
</evidence>
<keyword evidence="2 4" id="KW-0378">Hydrolase</keyword>
<reference evidence="5 7" key="2">
    <citation type="submission" date="2024-04" db="EMBL/GenBank/DDBJ databases">
        <title>Complete genome sequence of Nguyenibacter vanlangesis HBCM-1154, a strain capable of nitrogen fixation, IAA production, and phosphorus solubilization isolated from sugarcane soil.</title>
        <authorList>
            <person name="MY HANH P."/>
        </authorList>
    </citation>
    <scope>NUCLEOTIDE SEQUENCE [LARGE SCALE GENOMIC DNA]</scope>
    <source>
        <strain evidence="5 7">HBCM 1154</strain>
    </source>
</reference>
<keyword evidence="7" id="KW-1185">Reference proteome</keyword>
<evidence type="ECO:0000313" key="7">
    <source>
        <dbReference type="Proteomes" id="UP001449795"/>
    </source>
</evidence>
<dbReference type="PANTHER" id="PTHR43046">
    <property type="entry name" value="GDP-MANNOSE MANNOSYL HYDROLASE"/>
    <property type="match status" value="1"/>
</dbReference>
<reference evidence="4 6" key="1">
    <citation type="submission" date="2020-06" db="EMBL/GenBank/DDBJ databases">
        <title>Description of novel acetic acid bacteria.</title>
        <authorList>
            <person name="Sombolestani A."/>
        </authorList>
    </citation>
    <scope>NUCLEOTIDE SEQUENCE [LARGE SCALE GENOMIC DNA]</scope>
    <source>
        <strain evidence="4 6">LMG 31431</strain>
    </source>
</reference>
<dbReference type="CDD" id="cd04672">
    <property type="entry name" value="NUDIX_CDP-Chase_like"/>
    <property type="match status" value="1"/>
</dbReference>
<accession>A0A7Y7IXY5</accession>